<dbReference type="Proteomes" id="UP001145069">
    <property type="component" value="Unassembled WGS sequence"/>
</dbReference>
<protein>
    <submittedName>
        <fullName evidence="2">GNAT family N-acetyltransferase</fullName>
    </submittedName>
</protein>
<evidence type="ECO:0000313" key="3">
    <source>
        <dbReference type="Proteomes" id="UP001145069"/>
    </source>
</evidence>
<dbReference type="SUPFAM" id="SSF55729">
    <property type="entry name" value="Acyl-CoA N-acyltransferases (Nat)"/>
    <property type="match status" value="1"/>
</dbReference>
<dbReference type="EMBL" id="JAMQKC010000007">
    <property type="protein sequence ID" value="MDC3417202.1"/>
    <property type="molecule type" value="Genomic_DNA"/>
</dbReference>
<dbReference type="PROSITE" id="PS51186">
    <property type="entry name" value="GNAT"/>
    <property type="match status" value="1"/>
</dbReference>
<keyword evidence="3" id="KW-1185">Reference proteome</keyword>
<feature type="domain" description="N-acetyltransferase" evidence="1">
    <location>
        <begin position="1"/>
        <end position="133"/>
    </location>
</feature>
<accession>A0A9X4AEQ9</accession>
<evidence type="ECO:0000313" key="2">
    <source>
        <dbReference type="EMBL" id="MDC3417202.1"/>
    </source>
</evidence>
<dbReference type="InterPro" id="IPR000182">
    <property type="entry name" value="GNAT_dom"/>
</dbReference>
<dbReference type="InterPro" id="IPR016181">
    <property type="entry name" value="Acyl_CoA_acyltransferase"/>
</dbReference>
<dbReference type="Pfam" id="PF13508">
    <property type="entry name" value="Acetyltransf_7"/>
    <property type="match status" value="1"/>
</dbReference>
<reference evidence="2" key="1">
    <citation type="submission" date="2022-06" db="EMBL/GenBank/DDBJ databases">
        <title>Aquibacillus sp. a new bacterium isolated from soil saline samples.</title>
        <authorList>
            <person name="Galisteo C."/>
            <person name="De La Haba R."/>
            <person name="Sanchez-Porro C."/>
            <person name="Ventosa A."/>
        </authorList>
    </citation>
    <scope>NUCLEOTIDE SEQUENCE</scope>
    <source>
        <strain evidence="2">3ASR75-54</strain>
    </source>
</reference>
<proteinExistence type="predicted"/>
<dbReference type="GO" id="GO:0016747">
    <property type="term" value="F:acyltransferase activity, transferring groups other than amino-acyl groups"/>
    <property type="evidence" value="ECO:0007669"/>
    <property type="project" value="InterPro"/>
</dbReference>
<gene>
    <name evidence="2" type="ORF">NC799_09785</name>
</gene>
<dbReference type="Gene3D" id="3.40.630.30">
    <property type="match status" value="1"/>
</dbReference>
<evidence type="ECO:0000259" key="1">
    <source>
        <dbReference type="PROSITE" id="PS51186"/>
    </source>
</evidence>
<organism evidence="2 3">
    <name type="scientific">Aquibacillus salsiterrae</name>
    <dbReference type="NCBI Taxonomy" id="2950439"/>
    <lineage>
        <taxon>Bacteria</taxon>
        <taxon>Bacillati</taxon>
        <taxon>Bacillota</taxon>
        <taxon>Bacilli</taxon>
        <taxon>Bacillales</taxon>
        <taxon>Bacillaceae</taxon>
        <taxon>Aquibacillus</taxon>
    </lineage>
</organism>
<name>A0A9X4AEQ9_9BACI</name>
<dbReference type="CDD" id="cd04301">
    <property type="entry name" value="NAT_SF"/>
    <property type="match status" value="1"/>
</dbReference>
<sequence>MSKNWYEKLNEYFPIEEMKSKEHMETLLKEKGDVYYKDEGPHHVMMYAEFESFIFIDYLYVSSASRGQGLGHKLINKLKEKQKPIILEVEPVDYEDTDTEKRLRFYQREGFTHAQSIGYNRRSLATNEENPLEILYWTPKDEDEESIYNQMKKMYEDIHTYKDEEIYGKSYQPVEEVLSYDDERSSTDIFDGLKNKNS</sequence>
<dbReference type="AlphaFoldDB" id="A0A9X4AEQ9"/>
<comment type="caution">
    <text evidence="2">The sequence shown here is derived from an EMBL/GenBank/DDBJ whole genome shotgun (WGS) entry which is preliminary data.</text>
</comment>
<dbReference type="RefSeq" id="WP_272446270.1">
    <property type="nucleotide sequence ID" value="NZ_JAMQKC010000007.1"/>
</dbReference>